<reference evidence="2 3" key="1">
    <citation type="submission" date="2024-09" db="EMBL/GenBank/DDBJ databases">
        <authorList>
            <person name="Sun Q."/>
            <person name="Mori K."/>
        </authorList>
    </citation>
    <scope>NUCLEOTIDE SEQUENCE [LARGE SCALE GENOMIC DNA]</scope>
    <source>
        <strain evidence="2 3">CCM 7468</strain>
    </source>
</reference>
<sequence>HHVKAKCPLDFQKTDSVLKEHGFAEPTTVPQSNSDVLQNAGTKTLRRRINAQGVFQPSPSEAPAKHSARRPVTAI</sequence>
<gene>
    <name evidence="2" type="ORF">ACFFIC_26110</name>
</gene>
<comment type="caution">
    <text evidence="2">The sequence shown here is derived from an EMBL/GenBank/DDBJ whole genome shotgun (WGS) entry which is preliminary data.</text>
</comment>
<evidence type="ECO:0000313" key="3">
    <source>
        <dbReference type="Proteomes" id="UP001589789"/>
    </source>
</evidence>
<feature type="region of interest" description="Disordered" evidence="1">
    <location>
        <begin position="53"/>
        <end position="75"/>
    </location>
</feature>
<accession>A0ABV6IZJ6</accession>
<keyword evidence="3" id="KW-1185">Reference proteome</keyword>
<organism evidence="2 3">
    <name type="scientific">Muricoccus vinaceus</name>
    <dbReference type="NCBI Taxonomy" id="424704"/>
    <lineage>
        <taxon>Bacteria</taxon>
        <taxon>Pseudomonadati</taxon>
        <taxon>Pseudomonadota</taxon>
        <taxon>Alphaproteobacteria</taxon>
        <taxon>Acetobacterales</taxon>
        <taxon>Roseomonadaceae</taxon>
        <taxon>Muricoccus</taxon>
    </lineage>
</organism>
<evidence type="ECO:0000256" key="1">
    <source>
        <dbReference type="SAM" id="MobiDB-lite"/>
    </source>
</evidence>
<proteinExistence type="predicted"/>
<protein>
    <submittedName>
        <fullName evidence="2">Uncharacterized protein</fullName>
    </submittedName>
</protein>
<dbReference type="Proteomes" id="UP001589789">
    <property type="component" value="Unassembled WGS sequence"/>
</dbReference>
<feature type="non-terminal residue" evidence="2">
    <location>
        <position position="1"/>
    </location>
</feature>
<name>A0ABV6IZJ6_9PROT</name>
<dbReference type="RefSeq" id="WP_377055951.1">
    <property type="nucleotide sequence ID" value="NZ_JBHLVZ010000089.1"/>
</dbReference>
<dbReference type="EMBL" id="JBHLVZ010000089">
    <property type="protein sequence ID" value="MFC0388997.1"/>
    <property type="molecule type" value="Genomic_DNA"/>
</dbReference>
<evidence type="ECO:0000313" key="2">
    <source>
        <dbReference type="EMBL" id="MFC0388997.1"/>
    </source>
</evidence>